<dbReference type="Proteomes" id="UP001501637">
    <property type="component" value="Unassembled WGS sequence"/>
</dbReference>
<evidence type="ECO:0000256" key="4">
    <source>
        <dbReference type="SAM" id="SignalP"/>
    </source>
</evidence>
<keyword evidence="2 4" id="KW-0732">Signal</keyword>
<dbReference type="Pfam" id="PF08386">
    <property type="entry name" value="Abhydrolase_4"/>
    <property type="match status" value="1"/>
</dbReference>
<dbReference type="InterPro" id="IPR013595">
    <property type="entry name" value="Pept_S33_TAP-like_C"/>
</dbReference>
<dbReference type="InterPro" id="IPR029058">
    <property type="entry name" value="AB_hydrolase_fold"/>
</dbReference>
<dbReference type="SUPFAM" id="SSF53474">
    <property type="entry name" value="alpha/beta-Hydrolases"/>
    <property type="match status" value="1"/>
</dbReference>
<dbReference type="InterPro" id="IPR051601">
    <property type="entry name" value="Serine_prot/Carboxylest_S33"/>
</dbReference>
<feature type="chain" id="PRO_5046106230" evidence="4">
    <location>
        <begin position="30"/>
        <end position="511"/>
    </location>
</feature>
<comment type="similarity">
    <text evidence="1">Belongs to the peptidase S33 family.</text>
</comment>
<proteinExistence type="inferred from homology"/>
<keyword evidence="3 7" id="KW-0378">Hydrolase</keyword>
<keyword evidence="8" id="KW-1185">Reference proteome</keyword>
<evidence type="ECO:0000256" key="1">
    <source>
        <dbReference type="ARBA" id="ARBA00010088"/>
    </source>
</evidence>
<reference evidence="8" key="1">
    <citation type="journal article" date="2019" name="Int. J. Syst. Evol. Microbiol.">
        <title>The Global Catalogue of Microorganisms (GCM) 10K type strain sequencing project: providing services to taxonomists for standard genome sequencing and annotation.</title>
        <authorList>
            <consortium name="The Broad Institute Genomics Platform"/>
            <consortium name="The Broad Institute Genome Sequencing Center for Infectious Disease"/>
            <person name="Wu L."/>
            <person name="Ma J."/>
        </authorList>
    </citation>
    <scope>NUCLEOTIDE SEQUENCE [LARGE SCALE GENOMIC DNA]</scope>
    <source>
        <strain evidence="8">JCM 9092</strain>
    </source>
</reference>
<organism evidence="7 8">
    <name type="scientific">Streptomyces rectiviolaceus</name>
    <dbReference type="NCBI Taxonomy" id="332591"/>
    <lineage>
        <taxon>Bacteria</taxon>
        <taxon>Bacillati</taxon>
        <taxon>Actinomycetota</taxon>
        <taxon>Actinomycetes</taxon>
        <taxon>Kitasatosporales</taxon>
        <taxon>Streptomycetaceae</taxon>
        <taxon>Streptomyces</taxon>
    </lineage>
</organism>
<evidence type="ECO:0000256" key="3">
    <source>
        <dbReference type="ARBA" id="ARBA00022801"/>
    </source>
</evidence>
<dbReference type="RefSeq" id="WP_344519482.1">
    <property type="nucleotide sequence ID" value="NZ_BAAAUG010000022.1"/>
</dbReference>
<evidence type="ECO:0000313" key="7">
    <source>
        <dbReference type="EMBL" id="GAA3090647.1"/>
    </source>
</evidence>
<evidence type="ECO:0000313" key="8">
    <source>
        <dbReference type="Proteomes" id="UP001501637"/>
    </source>
</evidence>
<evidence type="ECO:0000259" key="5">
    <source>
        <dbReference type="Pfam" id="PF00561"/>
    </source>
</evidence>
<evidence type="ECO:0000256" key="2">
    <source>
        <dbReference type="ARBA" id="ARBA00022729"/>
    </source>
</evidence>
<dbReference type="EMBL" id="BAAAUG010000022">
    <property type="protein sequence ID" value="GAA3090647.1"/>
    <property type="molecule type" value="Genomic_DNA"/>
</dbReference>
<dbReference type="Gene3D" id="3.40.50.1820">
    <property type="entry name" value="alpha/beta hydrolase"/>
    <property type="match status" value="1"/>
</dbReference>
<name>A0ABP6M957_9ACTN</name>
<comment type="caution">
    <text evidence="7">The sequence shown here is derived from an EMBL/GenBank/DDBJ whole genome shotgun (WGS) entry which is preliminary data.</text>
</comment>
<dbReference type="Pfam" id="PF00561">
    <property type="entry name" value="Abhydrolase_1"/>
    <property type="match status" value="1"/>
</dbReference>
<dbReference type="PANTHER" id="PTHR43248:SF29">
    <property type="entry name" value="TRIPEPTIDYL AMINOPEPTIDASE"/>
    <property type="match status" value="1"/>
</dbReference>
<gene>
    <name evidence="7" type="ORF">GCM10010449_13010</name>
</gene>
<dbReference type="PANTHER" id="PTHR43248">
    <property type="entry name" value="2-SUCCINYL-6-HYDROXY-2,4-CYCLOHEXADIENE-1-CARBOXYLATE SYNTHASE"/>
    <property type="match status" value="1"/>
</dbReference>
<dbReference type="InterPro" id="IPR000073">
    <property type="entry name" value="AB_hydrolase_1"/>
</dbReference>
<protein>
    <submittedName>
        <fullName evidence="7">Alpha/beta hydrolase</fullName>
    </submittedName>
</protein>
<evidence type="ECO:0000259" key="6">
    <source>
        <dbReference type="Pfam" id="PF08386"/>
    </source>
</evidence>
<dbReference type="GO" id="GO:0016787">
    <property type="term" value="F:hydrolase activity"/>
    <property type="evidence" value="ECO:0007669"/>
    <property type="project" value="UniProtKB-KW"/>
</dbReference>
<accession>A0ABP6M957</accession>
<feature type="signal peptide" evidence="4">
    <location>
        <begin position="1"/>
        <end position="29"/>
    </location>
</feature>
<feature type="domain" description="Peptidase S33 tripeptidyl aminopeptidase-like C-terminal" evidence="6">
    <location>
        <begin position="399"/>
        <end position="491"/>
    </location>
</feature>
<feature type="domain" description="AB hydrolase-1" evidence="5">
    <location>
        <begin position="103"/>
        <end position="275"/>
    </location>
</feature>
<sequence length="511" mass="55403">MQRRPLVPLLAVSVMAALAPGLAATSATASPLTRSSPDVASADALRPYTQQKPVWKRCGADTPAALRCATLKVPLDYRHPGGKKIDIAISRLKTSAPGKRHGVLLSNPGGPGGPGLEMPLELDAQLPQQVKDRYDLIGFDPRGVGRSTPVQCGLSPEENTLLRPLRTFDKNVAWAKSVADKCRTKAGDTLVHINTRNTARDMDVLRAVLGERKISYYGVSYGTALGAVYTQMFPRRADRFVLDSAVDPKRMWRGMFRIWAPEAERAFQRWTKWTAARDATYRLGATPAAVGKSFWDVVARADRDPIVVDGAPLDGAGVRELVRREFFTVRDAAERVVKLKEAAGGRAAQGLDLREPPPEPDISATVTVVCGDSSWPRDPETYRRDSIRDADRYPLYGDFAAGVMPCAFWDRPVEATTEVNNKVPALIVQNEWDSQTPLVTARALHRQMKGSRMVTVDEGEGHGVYTTNPCADSAANSYLATGKLPAADVTCQAAPGKQRAASSLPAPGPLG</sequence>